<gene>
    <name evidence="1" type="ORF">PLANPX_4841</name>
</gene>
<name>A0A5K7XPE9_9BACT</name>
<evidence type="ECO:0000313" key="2">
    <source>
        <dbReference type="Proteomes" id="UP000326837"/>
    </source>
</evidence>
<proteinExistence type="predicted"/>
<sequence length="232" mass="26621">MTTTTFSKTSSASLRRRWRRQIGVHAFSRYERHPREGAALGFHYHTNGSKLVPLHRLTTVIVLDEPDRGVQLVGYRPRLAGNSVDWTAEVVMLKSLSSCPRPYARGRRLDSRWRSLLELALRLDHRLQQAQRHLRRMEHTTIRWPRLWSAFSLEAAEHITVRGEELSALCGKFGLPPKAMLIKFKRLVGGQVLLPADWIEEQGDSMWVELSGVPPRQATRDTGIASRSRLTR</sequence>
<organism evidence="1 2">
    <name type="scientific">Lacipirellula parvula</name>
    <dbReference type="NCBI Taxonomy" id="2650471"/>
    <lineage>
        <taxon>Bacteria</taxon>
        <taxon>Pseudomonadati</taxon>
        <taxon>Planctomycetota</taxon>
        <taxon>Planctomycetia</taxon>
        <taxon>Pirellulales</taxon>
        <taxon>Lacipirellulaceae</taxon>
        <taxon>Lacipirellula</taxon>
    </lineage>
</organism>
<keyword evidence="2" id="KW-1185">Reference proteome</keyword>
<protein>
    <submittedName>
        <fullName evidence="1">Uncharacterized protein</fullName>
    </submittedName>
</protein>
<evidence type="ECO:0000313" key="1">
    <source>
        <dbReference type="EMBL" id="BBO35229.1"/>
    </source>
</evidence>
<accession>A0A5K7XPE9</accession>
<dbReference type="EMBL" id="AP021861">
    <property type="protein sequence ID" value="BBO35229.1"/>
    <property type="molecule type" value="Genomic_DNA"/>
</dbReference>
<dbReference type="KEGG" id="lpav:PLANPX_4841"/>
<reference evidence="2" key="1">
    <citation type="submission" date="2019-10" db="EMBL/GenBank/DDBJ databases">
        <title>Lacipirellula parvula gen. nov., sp. nov., representing a lineage of planctomycetes widespread in freshwater anoxic habitats, and description of the family Lacipirellulaceae.</title>
        <authorList>
            <person name="Dedysh S.N."/>
            <person name="Kulichevskaya I.S."/>
            <person name="Beletsky A.V."/>
            <person name="Rakitin A.L."/>
            <person name="Mardanov A.V."/>
            <person name="Ivanova A.A."/>
            <person name="Saltykova V.X."/>
            <person name="Rijpstra W.I.C."/>
            <person name="Sinninghe Damste J.S."/>
            <person name="Ravin N.V."/>
        </authorList>
    </citation>
    <scope>NUCLEOTIDE SEQUENCE [LARGE SCALE GENOMIC DNA]</scope>
    <source>
        <strain evidence="2">PX69</strain>
    </source>
</reference>
<dbReference type="Proteomes" id="UP000326837">
    <property type="component" value="Chromosome"/>
</dbReference>
<dbReference type="AlphaFoldDB" id="A0A5K7XPE9"/>